<evidence type="ECO:0000256" key="1">
    <source>
        <dbReference type="ARBA" id="ARBA00004370"/>
    </source>
</evidence>
<evidence type="ECO:0000313" key="8">
    <source>
        <dbReference type="Proteomes" id="UP000182135"/>
    </source>
</evidence>
<evidence type="ECO:0000259" key="6">
    <source>
        <dbReference type="Pfam" id="PF06925"/>
    </source>
</evidence>
<keyword evidence="8" id="KW-1185">Reference proteome</keyword>
<evidence type="ECO:0000256" key="3">
    <source>
        <dbReference type="ARBA" id="ARBA00022676"/>
    </source>
</evidence>
<dbReference type="PANTHER" id="PTHR43025">
    <property type="entry name" value="MONOGALACTOSYLDIACYLGLYCEROL SYNTHASE"/>
    <property type="match status" value="1"/>
</dbReference>
<dbReference type="GO" id="GO:0009247">
    <property type="term" value="P:glycolipid biosynthetic process"/>
    <property type="evidence" value="ECO:0007669"/>
    <property type="project" value="InterPro"/>
</dbReference>
<accession>A0A1I2LF51</accession>
<dbReference type="EMBL" id="FOOE01000010">
    <property type="protein sequence ID" value="SFF77915.1"/>
    <property type="molecule type" value="Genomic_DNA"/>
</dbReference>
<dbReference type="STRING" id="1529.SAMN04487885_11038"/>
<dbReference type="Pfam" id="PF06925">
    <property type="entry name" value="MGDG_synth"/>
    <property type="match status" value="1"/>
</dbReference>
<sequence length="400" mass="44751">MVFVTIILNYFNLFINILKGIGTIMNVLIFSISAGGGHMHAAFSLKSYIKLDDPKSNVEIIDTFNYINPILDKLIIGTYLKSLKISPASFGFLYRHTENTELLYSISSRLVNFISPKLLSLIYNFNPDVIISTHPFSNDMLSSLKVNGKISCPIISILTDYSPHKFWIHPNIDGYVVSSKEMKIEMIKRKVPASLVYDFGIPVSPKFLIPYPKAETLKSIGLSPNKITILIMGGSLGIGNILKVYDELLLINFDFQIIVITGSNEKLKSALTERSKFASKKTFILGYTDEVNKYMRCSDLLISKPGGLTVSEALICHVPLFLISPIPGQEEKNAEFLIKHKLAFQVNDDMSCSKKISYILMNPELLSSMKDRYANFAKPFSGNNIIDLMKSCLTSNKGIL</sequence>
<dbReference type="PANTHER" id="PTHR43025:SF3">
    <property type="entry name" value="MONOGALACTOSYLDIACYLGLYCEROL SYNTHASE 1, CHLOROPLASTIC"/>
    <property type="match status" value="1"/>
</dbReference>
<evidence type="ECO:0000313" key="7">
    <source>
        <dbReference type="EMBL" id="SFF77915.1"/>
    </source>
</evidence>
<keyword evidence="3" id="KW-0328">Glycosyltransferase</keyword>
<comment type="similarity">
    <text evidence="2">Belongs to the glycosyltransferase 28 family.</text>
</comment>
<dbReference type="SUPFAM" id="SSF53756">
    <property type="entry name" value="UDP-Glycosyltransferase/glycogen phosphorylase"/>
    <property type="match status" value="1"/>
</dbReference>
<proteinExistence type="inferred from homology"/>
<dbReference type="InterPro" id="IPR050519">
    <property type="entry name" value="Glycosyltransf_28_UgtP"/>
</dbReference>
<feature type="domain" description="Glycosyl transferase family 28 C-terminal" evidence="5">
    <location>
        <begin position="228"/>
        <end position="369"/>
    </location>
</feature>
<protein>
    <submittedName>
        <fullName evidence="7">Monogalactosyldiacylglycerol synthase</fullName>
    </submittedName>
</protein>
<keyword evidence="4" id="KW-0808">Transferase</keyword>
<dbReference type="InterPro" id="IPR007235">
    <property type="entry name" value="Glyco_trans_28_C"/>
</dbReference>
<dbReference type="GO" id="GO:0016020">
    <property type="term" value="C:membrane"/>
    <property type="evidence" value="ECO:0007669"/>
    <property type="project" value="UniProtKB-SubCell"/>
</dbReference>
<dbReference type="AlphaFoldDB" id="A0A1I2LF51"/>
<evidence type="ECO:0000256" key="2">
    <source>
        <dbReference type="ARBA" id="ARBA00006962"/>
    </source>
</evidence>
<evidence type="ECO:0000259" key="5">
    <source>
        <dbReference type="Pfam" id="PF04101"/>
    </source>
</evidence>
<comment type="subcellular location">
    <subcellularLocation>
        <location evidence="1">Membrane</location>
    </subcellularLocation>
</comment>
<gene>
    <name evidence="7" type="ORF">SAMN04487885_11038</name>
</gene>
<name>A0A1I2LF51_9CLOT</name>
<dbReference type="Pfam" id="PF04101">
    <property type="entry name" value="Glyco_tran_28_C"/>
    <property type="match status" value="1"/>
</dbReference>
<dbReference type="GO" id="GO:0016758">
    <property type="term" value="F:hexosyltransferase activity"/>
    <property type="evidence" value="ECO:0007669"/>
    <property type="project" value="InterPro"/>
</dbReference>
<reference evidence="7 8" key="1">
    <citation type="submission" date="2016-10" db="EMBL/GenBank/DDBJ databases">
        <authorList>
            <person name="de Groot N.N."/>
        </authorList>
    </citation>
    <scope>NUCLEOTIDE SEQUENCE [LARGE SCALE GENOMIC DNA]</scope>
    <source>
        <strain evidence="7 8">NLAE-zl-G419</strain>
    </source>
</reference>
<dbReference type="Gene3D" id="3.40.50.2000">
    <property type="entry name" value="Glycogen Phosphorylase B"/>
    <property type="match status" value="1"/>
</dbReference>
<organism evidence="7 8">
    <name type="scientific">Clostridium cadaveris</name>
    <dbReference type="NCBI Taxonomy" id="1529"/>
    <lineage>
        <taxon>Bacteria</taxon>
        <taxon>Bacillati</taxon>
        <taxon>Bacillota</taxon>
        <taxon>Clostridia</taxon>
        <taxon>Eubacteriales</taxon>
        <taxon>Clostridiaceae</taxon>
        <taxon>Clostridium</taxon>
    </lineage>
</organism>
<dbReference type="eggNOG" id="COG0707">
    <property type="taxonomic scope" value="Bacteria"/>
</dbReference>
<dbReference type="InterPro" id="IPR009695">
    <property type="entry name" value="Diacylglyc_glucosyltr_N"/>
</dbReference>
<evidence type="ECO:0000256" key="4">
    <source>
        <dbReference type="ARBA" id="ARBA00022679"/>
    </source>
</evidence>
<dbReference type="Proteomes" id="UP000182135">
    <property type="component" value="Unassembled WGS sequence"/>
</dbReference>
<feature type="domain" description="Diacylglycerol glucosyltransferase N-terminal" evidence="6">
    <location>
        <begin position="38"/>
        <end position="203"/>
    </location>
</feature>